<evidence type="ECO:0000313" key="1">
    <source>
        <dbReference type="EMBL" id="CAD9676921.1"/>
    </source>
</evidence>
<evidence type="ECO:0008006" key="2">
    <source>
        <dbReference type="Google" id="ProtNLM"/>
    </source>
</evidence>
<sequence>MPKIIGSSTTVVEIDGLKIDELAGNVATSEDIISIAYVTVSEPTSEPWLTLDYDEWLCVLKGKMILHYTDGGNERTLEVNAGETCMVAKGERFRPVFPIAPTEYIPVCSPAFRPDRCHREEGEESSDVTKNLIKLHSGNKELQCTSSDKKDVLYHMCQKTLWEEASHNGKAYYSPTFETDGFFTHATAVPERLIETANHFYTQTLGEWICLELSRSALENIGIITKDEQPLPVADAVVSENWVKNNWVCPHIYGGIPTVDGLNVLQKIHPIIRTDDGKFVNIDGLTE</sequence>
<reference evidence="1" key="1">
    <citation type="submission" date="2021-01" db="EMBL/GenBank/DDBJ databases">
        <authorList>
            <person name="Corre E."/>
            <person name="Pelletier E."/>
            <person name="Niang G."/>
            <person name="Scheremetjew M."/>
            <person name="Finn R."/>
            <person name="Kale V."/>
            <person name="Holt S."/>
            <person name="Cochrane G."/>
            <person name="Meng A."/>
            <person name="Brown T."/>
            <person name="Cohen L."/>
        </authorList>
    </citation>
    <scope>NUCLEOTIDE SEQUENCE</scope>
    <source>
        <strain evidence="1">CCMP1452</strain>
    </source>
</reference>
<dbReference type="InterPro" id="IPR011051">
    <property type="entry name" value="RmlC_Cupin_sf"/>
</dbReference>
<name>A0A7S2RPF2_9STRA</name>
<accession>A0A7S2RPF2</accession>
<organism evidence="1">
    <name type="scientific">Eucampia antarctica</name>
    <dbReference type="NCBI Taxonomy" id="49252"/>
    <lineage>
        <taxon>Eukaryota</taxon>
        <taxon>Sar</taxon>
        <taxon>Stramenopiles</taxon>
        <taxon>Ochrophyta</taxon>
        <taxon>Bacillariophyta</taxon>
        <taxon>Mediophyceae</taxon>
        <taxon>Biddulphiophycidae</taxon>
        <taxon>Hemiaulales</taxon>
        <taxon>Hemiaulaceae</taxon>
        <taxon>Eucampia</taxon>
    </lineage>
</organism>
<dbReference type="AlphaFoldDB" id="A0A7S2RPF2"/>
<proteinExistence type="predicted"/>
<dbReference type="Gene3D" id="2.60.120.10">
    <property type="entry name" value="Jelly Rolls"/>
    <property type="match status" value="1"/>
</dbReference>
<dbReference type="InterPro" id="IPR009297">
    <property type="entry name" value="DUF952"/>
</dbReference>
<dbReference type="SUPFAM" id="SSF51182">
    <property type="entry name" value="RmlC-like cupins"/>
    <property type="match status" value="1"/>
</dbReference>
<gene>
    <name evidence="1" type="ORF">EANT1437_LOCUS8573</name>
</gene>
<dbReference type="InterPro" id="IPR014710">
    <property type="entry name" value="RmlC-like_jellyroll"/>
</dbReference>
<dbReference type="EMBL" id="HBHI01016681">
    <property type="protein sequence ID" value="CAD9676921.1"/>
    <property type="molecule type" value="Transcribed_RNA"/>
</dbReference>
<protein>
    <recommendedName>
        <fullName evidence="2">Cupin</fullName>
    </recommendedName>
</protein>
<dbReference type="Gene3D" id="3.20.170.20">
    <property type="entry name" value="Protein of unknown function DUF952"/>
    <property type="match status" value="1"/>
</dbReference>
<dbReference type="Pfam" id="PF06108">
    <property type="entry name" value="DUF952"/>
    <property type="match status" value="1"/>
</dbReference>